<dbReference type="InterPro" id="IPR029069">
    <property type="entry name" value="HotDog_dom_sf"/>
</dbReference>
<accession>A0A6G1I999</accession>
<evidence type="ECO:0000256" key="1">
    <source>
        <dbReference type="SAM" id="MobiDB-lite"/>
    </source>
</evidence>
<evidence type="ECO:0000313" key="2">
    <source>
        <dbReference type="EMBL" id="KAF2404754.1"/>
    </source>
</evidence>
<organism evidence="2 3">
    <name type="scientific">Trichodelitschia bisporula</name>
    <dbReference type="NCBI Taxonomy" id="703511"/>
    <lineage>
        <taxon>Eukaryota</taxon>
        <taxon>Fungi</taxon>
        <taxon>Dikarya</taxon>
        <taxon>Ascomycota</taxon>
        <taxon>Pezizomycotina</taxon>
        <taxon>Dothideomycetes</taxon>
        <taxon>Dothideomycetes incertae sedis</taxon>
        <taxon>Phaeotrichales</taxon>
        <taxon>Phaeotrichaceae</taxon>
        <taxon>Trichodelitschia</taxon>
    </lineage>
</organism>
<dbReference type="SUPFAM" id="SSF54637">
    <property type="entry name" value="Thioesterase/thiol ester dehydrase-isomerase"/>
    <property type="match status" value="1"/>
</dbReference>
<dbReference type="OrthoDB" id="506431at2759"/>
<dbReference type="PANTHER" id="PTHR47260">
    <property type="entry name" value="UPF0644 PROTEIN PB2B4.06"/>
    <property type="match status" value="1"/>
</dbReference>
<feature type="region of interest" description="Disordered" evidence="1">
    <location>
        <begin position="1"/>
        <end position="40"/>
    </location>
</feature>
<evidence type="ECO:0008006" key="4">
    <source>
        <dbReference type="Google" id="ProtNLM"/>
    </source>
</evidence>
<dbReference type="Gene3D" id="3.10.129.10">
    <property type="entry name" value="Hotdog Thioesterase"/>
    <property type="match status" value="1"/>
</dbReference>
<protein>
    <recommendedName>
        <fullName evidence="4">Thioesterase domain-containing protein</fullName>
    </recommendedName>
</protein>
<gene>
    <name evidence="2" type="ORF">EJ06DRAFT_469890</name>
</gene>
<dbReference type="Proteomes" id="UP000799640">
    <property type="component" value="Unassembled WGS sequence"/>
</dbReference>
<sequence length="266" mass="28725">MPPRLRPHTPTLLRPLKSHPRLHRPTSTSATAPISPPPKPRRSLLRPLAYAALFLSLGWTSGTIASRIIRPSPLALPGTPQHLADLAELHTRLDSLPFVQRLRAEEAEGRWEELTVPWSSAGRLVGETLAGVAGLGERRVFWSGERGEGVVVFWVGGGMSGWPGLAHGGGVATVLVEGMGRGVQWVQGRKEGREAETFLGDTPPEPKHLGLTYVKPKNARDFYALRFKVLPPGEGGENGKGSYVVEGAAERLDGTVCVKARGVWVV</sequence>
<proteinExistence type="predicted"/>
<reference evidence="2" key="1">
    <citation type="journal article" date="2020" name="Stud. Mycol.">
        <title>101 Dothideomycetes genomes: a test case for predicting lifestyles and emergence of pathogens.</title>
        <authorList>
            <person name="Haridas S."/>
            <person name="Albert R."/>
            <person name="Binder M."/>
            <person name="Bloem J."/>
            <person name="Labutti K."/>
            <person name="Salamov A."/>
            <person name="Andreopoulos B."/>
            <person name="Baker S."/>
            <person name="Barry K."/>
            <person name="Bills G."/>
            <person name="Bluhm B."/>
            <person name="Cannon C."/>
            <person name="Castanera R."/>
            <person name="Culley D."/>
            <person name="Daum C."/>
            <person name="Ezra D."/>
            <person name="Gonzalez J."/>
            <person name="Henrissat B."/>
            <person name="Kuo A."/>
            <person name="Liang C."/>
            <person name="Lipzen A."/>
            <person name="Lutzoni F."/>
            <person name="Magnuson J."/>
            <person name="Mondo S."/>
            <person name="Nolan M."/>
            <person name="Ohm R."/>
            <person name="Pangilinan J."/>
            <person name="Park H.-J."/>
            <person name="Ramirez L."/>
            <person name="Alfaro M."/>
            <person name="Sun H."/>
            <person name="Tritt A."/>
            <person name="Yoshinaga Y."/>
            <person name="Zwiers L.-H."/>
            <person name="Turgeon B."/>
            <person name="Goodwin S."/>
            <person name="Spatafora J."/>
            <person name="Crous P."/>
            <person name="Grigoriev I."/>
        </authorList>
    </citation>
    <scope>NUCLEOTIDE SEQUENCE</scope>
    <source>
        <strain evidence="2">CBS 262.69</strain>
    </source>
</reference>
<name>A0A6G1I999_9PEZI</name>
<dbReference type="PANTHER" id="PTHR47260:SF1">
    <property type="entry name" value="UPF0644 PROTEIN PB2B4.06"/>
    <property type="match status" value="1"/>
</dbReference>
<dbReference type="AlphaFoldDB" id="A0A6G1I999"/>
<keyword evidence="3" id="KW-1185">Reference proteome</keyword>
<dbReference type="InterPro" id="IPR052061">
    <property type="entry name" value="PTE-AB_protein"/>
</dbReference>
<evidence type="ECO:0000313" key="3">
    <source>
        <dbReference type="Proteomes" id="UP000799640"/>
    </source>
</evidence>
<dbReference type="EMBL" id="ML996688">
    <property type="protein sequence ID" value="KAF2404754.1"/>
    <property type="molecule type" value="Genomic_DNA"/>
</dbReference>